<accession>A0A919R5S5</accession>
<reference evidence="2" key="1">
    <citation type="submission" date="2021-01" db="EMBL/GenBank/DDBJ databases">
        <title>Whole genome shotgun sequence of Sphaerisporangium rufum NBRC 109079.</title>
        <authorList>
            <person name="Komaki H."/>
            <person name="Tamura T."/>
        </authorList>
    </citation>
    <scope>NUCLEOTIDE SEQUENCE</scope>
    <source>
        <strain evidence="2">NBRC 109079</strain>
    </source>
</reference>
<organism evidence="2 3">
    <name type="scientific">Sphaerisporangium rufum</name>
    <dbReference type="NCBI Taxonomy" id="1381558"/>
    <lineage>
        <taxon>Bacteria</taxon>
        <taxon>Bacillati</taxon>
        <taxon>Actinomycetota</taxon>
        <taxon>Actinomycetes</taxon>
        <taxon>Streptosporangiales</taxon>
        <taxon>Streptosporangiaceae</taxon>
        <taxon>Sphaerisporangium</taxon>
    </lineage>
</organism>
<gene>
    <name evidence="2" type="ORF">Sru01_26290</name>
</gene>
<evidence type="ECO:0000256" key="1">
    <source>
        <dbReference type="ARBA" id="ARBA00022729"/>
    </source>
</evidence>
<dbReference type="EMBL" id="BOOU01000036">
    <property type="protein sequence ID" value="GII77647.1"/>
    <property type="molecule type" value="Genomic_DNA"/>
</dbReference>
<evidence type="ECO:0000313" key="3">
    <source>
        <dbReference type="Proteomes" id="UP000655287"/>
    </source>
</evidence>
<keyword evidence="1" id="KW-0732">Signal</keyword>
<dbReference type="RefSeq" id="WP_203984584.1">
    <property type="nucleotide sequence ID" value="NZ_BOOU01000036.1"/>
</dbReference>
<evidence type="ECO:0000313" key="2">
    <source>
        <dbReference type="EMBL" id="GII77647.1"/>
    </source>
</evidence>
<dbReference type="Gene3D" id="2.60.40.1240">
    <property type="match status" value="1"/>
</dbReference>
<protein>
    <recommendedName>
        <fullName evidence="4">DUF4352 domain-containing protein</fullName>
    </recommendedName>
</protein>
<sequence>MRRALLGLLTGALLLAAIAGVHRAMPDITRRYAPIATDGEIGREVDTTAFRLRVDRMQVARTVRFTDDLNLPGPARTTRGVWVVVWATAAATTEALQLQGARLVTADGSAYLAASLRDTLDKADLQPGIPAYGALLFEIPADRLAGARLAVTPHSVAGLDLLGPAADIDLGLSDAYAARLLREIPPSLTLREVRTL</sequence>
<comment type="caution">
    <text evidence="2">The sequence shown here is derived from an EMBL/GenBank/DDBJ whole genome shotgun (WGS) entry which is preliminary data.</text>
</comment>
<evidence type="ECO:0008006" key="4">
    <source>
        <dbReference type="Google" id="ProtNLM"/>
    </source>
</evidence>
<dbReference type="AlphaFoldDB" id="A0A919R5S5"/>
<proteinExistence type="predicted"/>
<dbReference type="InterPro" id="IPR029050">
    <property type="entry name" value="Immunoprotect_excell_Ig-like"/>
</dbReference>
<keyword evidence="3" id="KW-1185">Reference proteome</keyword>
<dbReference type="Proteomes" id="UP000655287">
    <property type="component" value="Unassembled WGS sequence"/>
</dbReference>
<name>A0A919R5S5_9ACTN</name>